<dbReference type="GO" id="GO:0005576">
    <property type="term" value="C:extracellular region"/>
    <property type="evidence" value="ECO:0007669"/>
    <property type="project" value="UniProtKB-SubCell"/>
</dbReference>
<dbReference type="Pfam" id="PF05630">
    <property type="entry name" value="NPP1"/>
    <property type="match status" value="1"/>
</dbReference>
<dbReference type="PANTHER" id="PTHR33657:SF8">
    <property type="entry name" value="DOMAIN PROTEIN, PUTATIVE (AFU_ORTHOLOGUE AFUA_5G00600)-RELATED"/>
    <property type="match status" value="1"/>
</dbReference>
<keyword evidence="7" id="KW-1185">Reference proteome</keyword>
<name>G5A8N9_PHYSP</name>
<evidence type="ECO:0000256" key="5">
    <source>
        <dbReference type="SAM" id="SignalP"/>
    </source>
</evidence>
<accession>G5A8N9</accession>
<keyword evidence="5" id="KW-0732">Signal</keyword>
<evidence type="ECO:0000313" key="7">
    <source>
        <dbReference type="Proteomes" id="UP000002640"/>
    </source>
</evidence>
<keyword evidence="3" id="KW-0964">Secreted</keyword>
<protein>
    <submittedName>
        <fullName evidence="6">Necrosis inducing-like protein NPP1 type</fullName>
    </submittedName>
</protein>
<dbReference type="InParanoid" id="G5A8N9"/>
<evidence type="ECO:0000256" key="4">
    <source>
        <dbReference type="ARBA" id="ARBA00023026"/>
    </source>
</evidence>
<evidence type="ECO:0000256" key="3">
    <source>
        <dbReference type="ARBA" id="ARBA00022525"/>
    </source>
</evidence>
<sequence length="245" mass="27681">MNFRAFLFAAIASLVVVKSEVKMIGHDQVQPFAQPEPTTESEKSAVKYKPQLHISYGCHPYPAVQADGSVNGGLKWTFWSWADSDCKGSGLGSQVYSRSDWHRGKWAIVYAWYFPKGRDFEHSFKRGHRHYWLYAILWTDSPNPDTSTILGVSVPNGFRDKSAAPDAQFVIDGKTIKFDSYRSFTTGRQDLGLTEKTGDTQDLITWEQLTEEARTALSNMNFDGPRQKIVVPMKDGDFAERLARA</sequence>
<keyword evidence="4" id="KW-0843">Virulence</keyword>
<dbReference type="SMR" id="G5A8N9"/>
<feature type="chain" id="PRO_5003473081" evidence="5">
    <location>
        <begin position="20"/>
        <end position="245"/>
    </location>
</feature>
<dbReference type="InterPro" id="IPR008701">
    <property type="entry name" value="NPP1"/>
</dbReference>
<organism evidence="6 7">
    <name type="scientific">Phytophthora sojae (strain P6497)</name>
    <name type="common">Soybean stem and root rot agent</name>
    <name type="synonym">Phytophthora megasperma f. sp. glycines</name>
    <dbReference type="NCBI Taxonomy" id="1094619"/>
    <lineage>
        <taxon>Eukaryota</taxon>
        <taxon>Sar</taxon>
        <taxon>Stramenopiles</taxon>
        <taxon>Oomycota</taxon>
        <taxon>Peronosporomycetes</taxon>
        <taxon>Peronosporales</taxon>
        <taxon>Peronosporaceae</taxon>
        <taxon>Phytophthora</taxon>
    </lineage>
</organism>
<comment type="subcellular location">
    <subcellularLocation>
        <location evidence="1">Secreted</location>
    </subcellularLocation>
</comment>
<dbReference type="EMBL" id="JH159161">
    <property type="protein sequence ID" value="EGZ08265.1"/>
    <property type="molecule type" value="Genomic_DNA"/>
</dbReference>
<dbReference type="RefSeq" id="XP_009536437.1">
    <property type="nucleotide sequence ID" value="XM_009538142.1"/>
</dbReference>
<feature type="signal peptide" evidence="5">
    <location>
        <begin position="1"/>
        <end position="19"/>
    </location>
</feature>
<dbReference type="Proteomes" id="UP000002640">
    <property type="component" value="Unassembled WGS sequence"/>
</dbReference>
<reference evidence="6 7" key="1">
    <citation type="journal article" date="2006" name="Science">
        <title>Phytophthora genome sequences uncover evolutionary origins and mechanisms of pathogenesis.</title>
        <authorList>
            <person name="Tyler B.M."/>
            <person name="Tripathy S."/>
            <person name="Zhang X."/>
            <person name="Dehal P."/>
            <person name="Jiang R.H."/>
            <person name="Aerts A."/>
            <person name="Arredondo F.D."/>
            <person name="Baxter L."/>
            <person name="Bensasson D."/>
            <person name="Beynon J.L."/>
            <person name="Chapman J."/>
            <person name="Damasceno C.M."/>
            <person name="Dorrance A.E."/>
            <person name="Dou D."/>
            <person name="Dickerman A.W."/>
            <person name="Dubchak I.L."/>
            <person name="Garbelotto M."/>
            <person name="Gijzen M."/>
            <person name="Gordon S.G."/>
            <person name="Govers F."/>
            <person name="Grunwald N.J."/>
            <person name="Huang W."/>
            <person name="Ivors K.L."/>
            <person name="Jones R.W."/>
            <person name="Kamoun S."/>
            <person name="Krampis K."/>
            <person name="Lamour K.H."/>
            <person name="Lee M.K."/>
            <person name="McDonald W.H."/>
            <person name="Medina M."/>
            <person name="Meijer H.J."/>
            <person name="Nordberg E.K."/>
            <person name="Maclean D.J."/>
            <person name="Ospina-Giraldo M.D."/>
            <person name="Morris P.F."/>
            <person name="Phuntumart V."/>
            <person name="Putnam N.H."/>
            <person name="Rash S."/>
            <person name="Rose J.K."/>
            <person name="Sakihama Y."/>
            <person name="Salamov A.A."/>
            <person name="Savidor A."/>
            <person name="Scheuring C.F."/>
            <person name="Smith B.M."/>
            <person name="Sobral B.W."/>
            <person name="Terry A."/>
            <person name="Torto-Alalibo T.A."/>
            <person name="Win J."/>
            <person name="Xu Z."/>
            <person name="Zhang H."/>
            <person name="Grigoriev I.V."/>
            <person name="Rokhsar D.S."/>
            <person name="Boore J.L."/>
        </authorList>
    </citation>
    <scope>NUCLEOTIDE SEQUENCE [LARGE SCALE GENOMIC DNA]</scope>
    <source>
        <strain evidence="6 7">P6497</strain>
    </source>
</reference>
<dbReference type="OMA" id="SGWANGD"/>
<gene>
    <name evidence="6" type="ORF">PHYSODRAFT_527352</name>
</gene>
<evidence type="ECO:0000256" key="2">
    <source>
        <dbReference type="ARBA" id="ARBA00009520"/>
    </source>
</evidence>
<dbReference type="PANTHER" id="PTHR33657">
    <property type="entry name" value="DOMAIN PROTEIN, PUTATIVE (AFU_ORTHOLOGUE AFUA_5G00600)-RELATED"/>
    <property type="match status" value="1"/>
</dbReference>
<dbReference type="PIRSF" id="PIRSF029958">
    <property type="entry name" value="Necrosis-inducing_protein"/>
    <property type="match status" value="1"/>
</dbReference>
<evidence type="ECO:0000313" key="6">
    <source>
        <dbReference type="EMBL" id="EGZ08265.1"/>
    </source>
</evidence>
<comment type="similarity">
    <text evidence="2">Belongs to the Necrosis inducing protein (NPP1) family.</text>
</comment>
<dbReference type="KEGG" id="psoj:PHYSODRAFT_527352"/>
<proteinExistence type="inferred from homology"/>
<dbReference type="AlphaFoldDB" id="G5A8N9"/>
<evidence type="ECO:0000256" key="1">
    <source>
        <dbReference type="ARBA" id="ARBA00004613"/>
    </source>
</evidence>
<dbReference type="GeneID" id="20661123"/>